<evidence type="ECO:0008006" key="4">
    <source>
        <dbReference type="Google" id="ProtNLM"/>
    </source>
</evidence>
<dbReference type="AlphaFoldDB" id="A0A226GQ11"/>
<organism evidence="2 3">
    <name type="scientific">Flavobacterium hercynium</name>
    <dbReference type="NCBI Taxonomy" id="387094"/>
    <lineage>
        <taxon>Bacteria</taxon>
        <taxon>Pseudomonadati</taxon>
        <taxon>Bacteroidota</taxon>
        <taxon>Flavobacteriia</taxon>
        <taxon>Flavobacteriales</taxon>
        <taxon>Flavobacteriaceae</taxon>
        <taxon>Flavobacterium</taxon>
    </lineage>
</organism>
<protein>
    <recommendedName>
        <fullName evidence="4">Lipoprotein</fullName>
    </recommendedName>
</protein>
<dbReference type="PROSITE" id="PS51257">
    <property type="entry name" value="PROKAR_LIPOPROTEIN"/>
    <property type="match status" value="1"/>
</dbReference>
<evidence type="ECO:0000313" key="2">
    <source>
        <dbReference type="EMBL" id="OXA84047.1"/>
    </source>
</evidence>
<dbReference type="OrthoDB" id="1273956at2"/>
<name>A0A226GQ11_9FLAO</name>
<reference evidence="2 3" key="1">
    <citation type="submission" date="2016-11" db="EMBL/GenBank/DDBJ databases">
        <title>Whole genomes of Flavobacteriaceae.</title>
        <authorList>
            <person name="Stine C."/>
            <person name="Li C."/>
            <person name="Tadesse D."/>
        </authorList>
    </citation>
    <scope>NUCLEOTIDE SEQUENCE [LARGE SCALE GENOMIC DNA]</scope>
    <source>
        <strain evidence="2 3">DSM 18292</strain>
    </source>
</reference>
<dbReference type="RefSeq" id="WP_089051882.1">
    <property type="nucleotide sequence ID" value="NZ_FXTV01000026.1"/>
</dbReference>
<dbReference type="EMBL" id="MUGW01000071">
    <property type="protein sequence ID" value="OXA84047.1"/>
    <property type="molecule type" value="Genomic_DNA"/>
</dbReference>
<gene>
    <name evidence="2" type="ORF">B0A66_21400</name>
</gene>
<proteinExistence type="predicted"/>
<dbReference type="Proteomes" id="UP000198345">
    <property type="component" value="Unassembled WGS sequence"/>
</dbReference>
<evidence type="ECO:0000256" key="1">
    <source>
        <dbReference type="SAM" id="SignalP"/>
    </source>
</evidence>
<feature type="chain" id="PRO_5012691679" description="Lipoprotein" evidence="1">
    <location>
        <begin position="20"/>
        <end position="260"/>
    </location>
</feature>
<sequence length="260" mass="29667">MTKKAALLFLIFITFSCKKGDNLDTQKTVDKENSSLKETDSLENTKNNTSCSQLAARLVESSNIRVPYKGQLIVQIEENDGIKMKFRLFPKIDKLGKTVGRVIFDAKNKSLFDITKGIENPVKLTFDNKLWNQVIECAFHNDKSYYIEESDVQVKEEDCITTNHDMETIEKCMFKNTNLKSIYDELISGDDESDFKYLSKVLPVTNETVSVNQNGIMDIDYKIFNLKKVEITMNYAGGVTTVLLEEIKNTVKRTITYSAD</sequence>
<keyword evidence="3" id="KW-1185">Reference proteome</keyword>
<accession>A0A226GQ11</accession>
<keyword evidence="1" id="KW-0732">Signal</keyword>
<evidence type="ECO:0000313" key="3">
    <source>
        <dbReference type="Proteomes" id="UP000198345"/>
    </source>
</evidence>
<comment type="caution">
    <text evidence="2">The sequence shown here is derived from an EMBL/GenBank/DDBJ whole genome shotgun (WGS) entry which is preliminary data.</text>
</comment>
<feature type="signal peptide" evidence="1">
    <location>
        <begin position="1"/>
        <end position="19"/>
    </location>
</feature>